<name>A0ABW6ABX5_9BACT</name>
<evidence type="ECO:0000313" key="1">
    <source>
        <dbReference type="EMBL" id="MFD2922000.1"/>
    </source>
</evidence>
<dbReference type="Proteomes" id="UP001597511">
    <property type="component" value="Unassembled WGS sequence"/>
</dbReference>
<dbReference type="EMBL" id="JBHUOZ010000003">
    <property type="protein sequence ID" value="MFD2922000.1"/>
    <property type="molecule type" value="Genomic_DNA"/>
</dbReference>
<evidence type="ECO:0000313" key="2">
    <source>
        <dbReference type="Proteomes" id="UP001597511"/>
    </source>
</evidence>
<organism evidence="1 2">
    <name type="scientific">Terrimonas rubra</name>
    <dbReference type="NCBI Taxonomy" id="1035890"/>
    <lineage>
        <taxon>Bacteria</taxon>
        <taxon>Pseudomonadati</taxon>
        <taxon>Bacteroidota</taxon>
        <taxon>Chitinophagia</taxon>
        <taxon>Chitinophagales</taxon>
        <taxon>Chitinophagaceae</taxon>
        <taxon>Terrimonas</taxon>
    </lineage>
</organism>
<reference evidence="2" key="1">
    <citation type="journal article" date="2019" name="Int. J. Syst. Evol. Microbiol.">
        <title>The Global Catalogue of Microorganisms (GCM) 10K type strain sequencing project: providing services to taxonomists for standard genome sequencing and annotation.</title>
        <authorList>
            <consortium name="The Broad Institute Genomics Platform"/>
            <consortium name="The Broad Institute Genome Sequencing Center for Infectious Disease"/>
            <person name="Wu L."/>
            <person name="Ma J."/>
        </authorList>
    </citation>
    <scope>NUCLEOTIDE SEQUENCE [LARGE SCALE GENOMIC DNA]</scope>
    <source>
        <strain evidence="2">KCTC 23299</strain>
    </source>
</reference>
<sequence length="139" mass="16217">MKYTIGIDPGTHTGLAVRNLETDEMQLFTMKIHQALDFVRERKGEIKVLVIENPNLWTHFKDTKNARSRLQGAGSIKRDFSIWEDFLTEHKIKFRTTRPDKQRNQLAEHTELFARMTGYKERSSHHARVAALLIEGVKK</sequence>
<keyword evidence="2" id="KW-1185">Reference proteome</keyword>
<accession>A0ABW6ABX5</accession>
<protein>
    <submittedName>
        <fullName evidence="1">Uncharacterized protein</fullName>
    </submittedName>
</protein>
<gene>
    <name evidence="1" type="ORF">ACFS6H_19930</name>
</gene>
<comment type="caution">
    <text evidence="1">The sequence shown here is derived from an EMBL/GenBank/DDBJ whole genome shotgun (WGS) entry which is preliminary data.</text>
</comment>
<proteinExistence type="predicted"/>
<dbReference type="RefSeq" id="WP_386103285.1">
    <property type="nucleotide sequence ID" value="NZ_JBHUOZ010000003.1"/>
</dbReference>